<evidence type="ECO:0000256" key="4">
    <source>
        <dbReference type="ARBA" id="ARBA00022989"/>
    </source>
</evidence>
<evidence type="ECO:0000313" key="10">
    <source>
        <dbReference type="Proteomes" id="UP000321298"/>
    </source>
</evidence>
<evidence type="ECO:0000313" key="9">
    <source>
        <dbReference type="EMBL" id="QEA44022.1"/>
    </source>
</evidence>
<dbReference type="Gene3D" id="3.30.70.120">
    <property type="match status" value="1"/>
</dbReference>
<dbReference type="RefSeq" id="WP_029509541.1">
    <property type="nucleotide sequence ID" value="NZ_CP016598.1"/>
</dbReference>
<reference evidence="9 10" key="1">
    <citation type="submission" date="2019-06" db="EMBL/GenBank/DDBJ databases">
        <title>Genome analyses of bacteria isolated from kimchi.</title>
        <authorList>
            <person name="Lee S."/>
            <person name="Ahn S."/>
            <person name="Roh S."/>
        </authorList>
    </citation>
    <scope>NUCLEOTIDE SEQUENCE [LARGE SCALE GENOMIC DNA]</scope>
    <source>
        <strain evidence="9 10">CBA3625</strain>
    </source>
</reference>
<evidence type="ECO:0000256" key="5">
    <source>
        <dbReference type="ARBA" id="ARBA00023136"/>
    </source>
</evidence>
<dbReference type="STRING" id="1246.BCR17_05415"/>
<dbReference type="InterPro" id="IPR015867">
    <property type="entry name" value="N-reg_PII/ATP_PRibTrfase_C"/>
</dbReference>
<dbReference type="Proteomes" id="UP000321298">
    <property type="component" value="Chromosome"/>
</dbReference>
<proteinExistence type="predicted"/>
<feature type="transmembrane region" description="Helical" evidence="6">
    <location>
        <begin position="12"/>
        <end position="33"/>
    </location>
</feature>
<keyword evidence="10" id="KW-1185">Reference proteome</keyword>
<comment type="subcellular location">
    <subcellularLocation>
        <location evidence="1">Cell membrane</location>
        <topology evidence="1">Multi-pass membrane protein</topology>
    </subcellularLocation>
</comment>
<sequence length="277" mass="30485">MKILRQYQILRYLTIVVALEFVAISINFFYAPAKVAAGGATGFAILLNELVGIDRAVTVLVVNILMIILAAIFLDRGTTVRITFGSLLLPILLKITPSYQVLTDRTFAVLVGGAIFAFGVAMLYRVEASSGGTAVPPMILKKYFRIAPALSLLVIDLFVSLGNLLTDGLEAFILAVFSLIITAVVMNYIETGLDRRKMVYITSNDHIEAVKAYLKENDTSYTLMNVRGGYTDSDRDMLMVILENQDYNHLVRGVHQVDPTAFMIAYDISEAHGGTFI</sequence>
<dbReference type="InterPro" id="IPR003740">
    <property type="entry name" value="YitT"/>
</dbReference>
<dbReference type="EMBL" id="WSZI01000017">
    <property type="protein sequence ID" value="MWN21599.1"/>
    <property type="molecule type" value="Genomic_DNA"/>
</dbReference>
<evidence type="ECO:0000313" key="8">
    <source>
        <dbReference type="EMBL" id="MWN21599.1"/>
    </source>
</evidence>
<dbReference type="GeneID" id="66531507"/>
<feature type="transmembrane region" description="Helical" evidence="6">
    <location>
        <begin position="53"/>
        <end position="74"/>
    </location>
</feature>
<keyword evidence="4 6" id="KW-1133">Transmembrane helix</keyword>
<dbReference type="CDD" id="cd16380">
    <property type="entry name" value="YitT_C"/>
    <property type="match status" value="1"/>
</dbReference>
<evidence type="ECO:0000313" key="11">
    <source>
        <dbReference type="Proteomes" id="UP000478636"/>
    </source>
</evidence>
<evidence type="ECO:0000256" key="6">
    <source>
        <dbReference type="SAM" id="Phobius"/>
    </source>
</evidence>
<evidence type="ECO:0000256" key="3">
    <source>
        <dbReference type="ARBA" id="ARBA00022692"/>
    </source>
</evidence>
<reference evidence="8 11" key="2">
    <citation type="submission" date="2019-12" db="EMBL/GenBank/DDBJ databases">
        <title>Complete genome sequence of Leuconostoc lactis strain AVN1 provides insights into metabolic potential.</title>
        <authorList>
            <person name="Besrour N."/>
            <person name="Najjari A."/>
            <person name="Fhoula I."/>
            <person name="Jaballah S."/>
            <person name="Klibi N."/>
            <person name="Ouzari H.I."/>
        </authorList>
    </citation>
    <scope>NUCLEOTIDE SEQUENCE [LARGE SCALE GENOMIC DNA]</scope>
    <source>
        <strain evidence="8 11">AVN1</strain>
    </source>
</reference>
<dbReference type="Pfam" id="PF10035">
    <property type="entry name" value="DUF2179"/>
    <property type="match status" value="1"/>
</dbReference>
<evidence type="ECO:0000256" key="1">
    <source>
        <dbReference type="ARBA" id="ARBA00004651"/>
    </source>
</evidence>
<dbReference type="AlphaFoldDB" id="A0A1B2A1F1"/>
<keyword evidence="5 6" id="KW-0472">Membrane</keyword>
<feature type="transmembrane region" description="Helical" evidence="6">
    <location>
        <begin position="146"/>
        <end position="165"/>
    </location>
</feature>
<feature type="domain" description="DUF2179" evidence="7">
    <location>
        <begin position="221"/>
        <end position="273"/>
    </location>
</feature>
<accession>A0A1B2A1F1</accession>
<dbReference type="InterPro" id="IPR019264">
    <property type="entry name" value="DUF2179"/>
</dbReference>
<name>A0A1B2A1F1_LEULA</name>
<evidence type="ECO:0000259" key="7">
    <source>
        <dbReference type="Pfam" id="PF10035"/>
    </source>
</evidence>
<gene>
    <name evidence="9" type="ORF">FGL83_04810</name>
    <name evidence="8" type="ORF">GQS40_10655</name>
</gene>
<dbReference type="PANTHER" id="PTHR33545:SF9">
    <property type="entry name" value="UPF0750 MEMBRANE PROTEIN YITE"/>
    <property type="match status" value="1"/>
</dbReference>
<dbReference type="Proteomes" id="UP000478636">
    <property type="component" value="Unassembled WGS sequence"/>
</dbReference>
<feature type="transmembrane region" description="Helical" evidence="6">
    <location>
        <begin position="107"/>
        <end position="126"/>
    </location>
</feature>
<organism evidence="8 11">
    <name type="scientific">Leuconostoc lactis</name>
    <dbReference type="NCBI Taxonomy" id="1246"/>
    <lineage>
        <taxon>Bacteria</taxon>
        <taxon>Bacillati</taxon>
        <taxon>Bacillota</taxon>
        <taxon>Bacilli</taxon>
        <taxon>Lactobacillales</taxon>
        <taxon>Lactobacillaceae</taxon>
        <taxon>Leuconostoc</taxon>
    </lineage>
</organism>
<dbReference type="InterPro" id="IPR051461">
    <property type="entry name" value="UPF0750_membrane"/>
</dbReference>
<dbReference type="GO" id="GO:0005886">
    <property type="term" value="C:plasma membrane"/>
    <property type="evidence" value="ECO:0007669"/>
    <property type="project" value="UniProtKB-SubCell"/>
</dbReference>
<dbReference type="Pfam" id="PF02588">
    <property type="entry name" value="YitT_membrane"/>
    <property type="match status" value="1"/>
</dbReference>
<keyword evidence="2" id="KW-1003">Cell membrane</keyword>
<keyword evidence="3 6" id="KW-0812">Transmembrane</keyword>
<evidence type="ECO:0000256" key="2">
    <source>
        <dbReference type="ARBA" id="ARBA00022475"/>
    </source>
</evidence>
<feature type="transmembrane region" description="Helical" evidence="6">
    <location>
        <begin position="81"/>
        <end position="101"/>
    </location>
</feature>
<feature type="transmembrane region" description="Helical" evidence="6">
    <location>
        <begin position="171"/>
        <end position="189"/>
    </location>
</feature>
<dbReference type="PIRSF" id="PIRSF006483">
    <property type="entry name" value="Membrane_protein_YitT"/>
    <property type="match status" value="1"/>
</dbReference>
<dbReference type="KEGG" id="llf:BCR17_05415"/>
<protein>
    <submittedName>
        <fullName evidence="8">DUF2179 domain-containing protein</fullName>
    </submittedName>
    <submittedName>
        <fullName evidence="9">YitT family protein</fullName>
    </submittedName>
</protein>
<dbReference type="EMBL" id="CP042387">
    <property type="protein sequence ID" value="QEA44022.1"/>
    <property type="molecule type" value="Genomic_DNA"/>
</dbReference>
<dbReference type="PANTHER" id="PTHR33545">
    <property type="entry name" value="UPF0750 MEMBRANE PROTEIN YITT-RELATED"/>
    <property type="match status" value="1"/>
</dbReference>